<proteinExistence type="predicted"/>
<dbReference type="EMBL" id="BLLF01001278">
    <property type="protein sequence ID" value="GFH18286.1"/>
    <property type="molecule type" value="Genomic_DNA"/>
</dbReference>
<feature type="region of interest" description="Disordered" evidence="1">
    <location>
        <begin position="125"/>
        <end position="163"/>
    </location>
</feature>
<protein>
    <submittedName>
        <fullName evidence="2">Uncharacterized protein</fullName>
    </submittedName>
</protein>
<reference evidence="2 3" key="1">
    <citation type="submission" date="2020-02" db="EMBL/GenBank/DDBJ databases">
        <title>Draft genome sequence of Haematococcus lacustris strain NIES-144.</title>
        <authorList>
            <person name="Morimoto D."/>
            <person name="Nakagawa S."/>
            <person name="Yoshida T."/>
            <person name="Sawayama S."/>
        </authorList>
    </citation>
    <scope>NUCLEOTIDE SEQUENCE [LARGE SCALE GENOMIC DNA]</scope>
    <source>
        <strain evidence="2 3">NIES-144</strain>
    </source>
</reference>
<accession>A0A699ZGU0</accession>
<evidence type="ECO:0000256" key="1">
    <source>
        <dbReference type="SAM" id="MobiDB-lite"/>
    </source>
</evidence>
<gene>
    <name evidence="2" type="ORF">HaLaN_15060</name>
</gene>
<name>A0A699ZGU0_HAELA</name>
<keyword evidence="3" id="KW-1185">Reference proteome</keyword>
<organism evidence="2 3">
    <name type="scientific">Haematococcus lacustris</name>
    <name type="common">Green alga</name>
    <name type="synonym">Haematococcus pluvialis</name>
    <dbReference type="NCBI Taxonomy" id="44745"/>
    <lineage>
        <taxon>Eukaryota</taxon>
        <taxon>Viridiplantae</taxon>
        <taxon>Chlorophyta</taxon>
        <taxon>core chlorophytes</taxon>
        <taxon>Chlorophyceae</taxon>
        <taxon>CS clade</taxon>
        <taxon>Chlamydomonadales</taxon>
        <taxon>Haematococcaceae</taxon>
        <taxon>Haematococcus</taxon>
    </lineage>
</organism>
<dbReference type="AlphaFoldDB" id="A0A699ZGU0"/>
<comment type="caution">
    <text evidence="2">The sequence shown here is derived from an EMBL/GenBank/DDBJ whole genome shotgun (WGS) entry which is preliminary data.</text>
</comment>
<evidence type="ECO:0000313" key="2">
    <source>
        <dbReference type="EMBL" id="GFH18286.1"/>
    </source>
</evidence>
<evidence type="ECO:0000313" key="3">
    <source>
        <dbReference type="Proteomes" id="UP000485058"/>
    </source>
</evidence>
<dbReference type="Proteomes" id="UP000485058">
    <property type="component" value="Unassembled WGS sequence"/>
</dbReference>
<sequence>MYLYTHLPILEGPDGVPILRVTVLDNRLSEMLLNCERTDWMIYHNAMKLNPSSKHTHTLPAIYNDPSRSPWFSSFISPLYTEHLGPTYQWNAWWEYFQSMQKAPVETRTGPWAVRVAPPAAPAKAQAAKSTGVQTAQPAGRQVAQEANKTAARPGSGAPALAAVSEPCDTRPVSAAATAAAGGTHSSCHSQCGAYSAQGLRPLPEGRGGGGAWPAVLCAVPGGRILLSSLPEGSLAAAQATLHTSWTTSAVNMTDYTWQPGTSGAGG</sequence>